<dbReference type="EMBL" id="GL380088">
    <property type="protein sequence ID" value="EGT46053.1"/>
    <property type="molecule type" value="Genomic_DNA"/>
</dbReference>
<keyword evidence="1" id="KW-0472">Membrane</keyword>
<name>G0P5T2_CAEBE</name>
<gene>
    <name evidence="2" type="ORF">CAEBREN_11419</name>
</gene>
<evidence type="ECO:0000313" key="3">
    <source>
        <dbReference type="Proteomes" id="UP000008068"/>
    </source>
</evidence>
<feature type="transmembrane region" description="Helical" evidence="1">
    <location>
        <begin position="43"/>
        <end position="60"/>
    </location>
</feature>
<accession>G0P5T2</accession>
<evidence type="ECO:0000313" key="2">
    <source>
        <dbReference type="EMBL" id="EGT46053.1"/>
    </source>
</evidence>
<sequence length="82" mass="9138">MELISNDIDQSYNCLIRNGFKLNEHFYNCSGVNGVELGVPRPYLGGYFLTVGLVLLVSFGNKTGRDTVSLGYRSRTSGFWPI</sequence>
<keyword evidence="1" id="KW-1133">Transmembrane helix</keyword>
<protein>
    <submittedName>
        <fullName evidence="2">Uncharacterized protein</fullName>
    </submittedName>
</protein>
<dbReference type="STRING" id="135651.G0P5T2"/>
<keyword evidence="3" id="KW-1185">Reference proteome</keyword>
<dbReference type="Proteomes" id="UP000008068">
    <property type="component" value="Unassembled WGS sequence"/>
</dbReference>
<reference evidence="3" key="1">
    <citation type="submission" date="2011-07" db="EMBL/GenBank/DDBJ databases">
        <authorList>
            <consortium name="Caenorhabditis brenneri Sequencing and Analysis Consortium"/>
            <person name="Wilson R.K."/>
        </authorList>
    </citation>
    <scope>NUCLEOTIDE SEQUENCE [LARGE SCALE GENOMIC DNA]</scope>
    <source>
        <strain evidence="3">PB2801</strain>
    </source>
</reference>
<dbReference type="HOGENOM" id="CLU_2560324_0_0_1"/>
<dbReference type="InParanoid" id="G0P5T2"/>
<organism evidence="3">
    <name type="scientific">Caenorhabditis brenneri</name>
    <name type="common">Nematode worm</name>
    <dbReference type="NCBI Taxonomy" id="135651"/>
    <lineage>
        <taxon>Eukaryota</taxon>
        <taxon>Metazoa</taxon>
        <taxon>Ecdysozoa</taxon>
        <taxon>Nematoda</taxon>
        <taxon>Chromadorea</taxon>
        <taxon>Rhabditida</taxon>
        <taxon>Rhabditina</taxon>
        <taxon>Rhabditomorpha</taxon>
        <taxon>Rhabditoidea</taxon>
        <taxon>Rhabditidae</taxon>
        <taxon>Peloderinae</taxon>
        <taxon>Caenorhabditis</taxon>
    </lineage>
</organism>
<proteinExistence type="predicted"/>
<evidence type="ECO:0000256" key="1">
    <source>
        <dbReference type="SAM" id="Phobius"/>
    </source>
</evidence>
<dbReference type="AlphaFoldDB" id="G0P5T2"/>
<keyword evidence="1" id="KW-0812">Transmembrane</keyword>